<dbReference type="Proteomes" id="UP000276133">
    <property type="component" value="Unassembled WGS sequence"/>
</dbReference>
<dbReference type="EMBL" id="REGN01011753">
    <property type="protein sequence ID" value="RMZ96952.1"/>
    <property type="molecule type" value="Genomic_DNA"/>
</dbReference>
<dbReference type="AlphaFoldDB" id="A0A3M7PD15"/>
<protein>
    <submittedName>
        <fullName evidence="1">Uncharacterized protein</fullName>
    </submittedName>
</protein>
<keyword evidence="2" id="KW-1185">Reference proteome</keyword>
<gene>
    <name evidence="1" type="ORF">BpHYR1_033343</name>
</gene>
<organism evidence="1 2">
    <name type="scientific">Brachionus plicatilis</name>
    <name type="common">Marine rotifer</name>
    <name type="synonym">Brachionus muelleri</name>
    <dbReference type="NCBI Taxonomy" id="10195"/>
    <lineage>
        <taxon>Eukaryota</taxon>
        <taxon>Metazoa</taxon>
        <taxon>Spiralia</taxon>
        <taxon>Gnathifera</taxon>
        <taxon>Rotifera</taxon>
        <taxon>Eurotatoria</taxon>
        <taxon>Monogononta</taxon>
        <taxon>Pseudotrocha</taxon>
        <taxon>Ploima</taxon>
        <taxon>Brachionidae</taxon>
        <taxon>Brachionus</taxon>
    </lineage>
</organism>
<proteinExistence type="predicted"/>
<name>A0A3M7PD15_BRAPC</name>
<accession>A0A3M7PD15</accession>
<evidence type="ECO:0000313" key="1">
    <source>
        <dbReference type="EMBL" id="RMZ96952.1"/>
    </source>
</evidence>
<reference evidence="1 2" key="1">
    <citation type="journal article" date="2018" name="Sci. Rep.">
        <title>Genomic signatures of local adaptation to the degree of environmental predictability in rotifers.</title>
        <authorList>
            <person name="Franch-Gras L."/>
            <person name="Hahn C."/>
            <person name="Garcia-Roger E.M."/>
            <person name="Carmona M.J."/>
            <person name="Serra M."/>
            <person name="Gomez A."/>
        </authorList>
    </citation>
    <scope>NUCLEOTIDE SEQUENCE [LARGE SCALE GENOMIC DNA]</scope>
    <source>
        <strain evidence="1">HYR1</strain>
    </source>
</reference>
<evidence type="ECO:0000313" key="2">
    <source>
        <dbReference type="Proteomes" id="UP000276133"/>
    </source>
</evidence>
<sequence>MQCYLRIDALLALDESACVCLAAGLSVQAGPDGCEACAVGHCENLVCAIQSVDFVCLFYT</sequence>
<comment type="caution">
    <text evidence="1">The sequence shown here is derived from an EMBL/GenBank/DDBJ whole genome shotgun (WGS) entry which is preliminary data.</text>
</comment>